<accession>A0ABW0EY46</accession>
<dbReference type="EMBL" id="JBHSKF010000021">
    <property type="protein sequence ID" value="MFC5291089.1"/>
    <property type="molecule type" value="Genomic_DNA"/>
</dbReference>
<comment type="caution">
    <text evidence="2">The sequence shown here is derived from an EMBL/GenBank/DDBJ whole genome shotgun (WGS) entry which is preliminary data.</text>
</comment>
<evidence type="ECO:0000313" key="3">
    <source>
        <dbReference type="Proteomes" id="UP001596157"/>
    </source>
</evidence>
<organism evidence="2 3">
    <name type="scientific">Actinokineospora guangxiensis</name>
    <dbReference type="NCBI Taxonomy" id="1490288"/>
    <lineage>
        <taxon>Bacteria</taxon>
        <taxon>Bacillati</taxon>
        <taxon>Actinomycetota</taxon>
        <taxon>Actinomycetes</taxon>
        <taxon>Pseudonocardiales</taxon>
        <taxon>Pseudonocardiaceae</taxon>
        <taxon>Actinokineospora</taxon>
    </lineage>
</organism>
<dbReference type="RefSeq" id="WP_378251004.1">
    <property type="nucleotide sequence ID" value="NZ_JBHSKF010000021.1"/>
</dbReference>
<sequence>MPAATPDPDWLSDRRQAAAYAHYHLHTDSAGPDPAEFGAIWANMRRGNRVGELRELPRLADAFADWAAEHGVVLPGPPRPFVPRPADRRHHSVPV</sequence>
<dbReference type="Proteomes" id="UP001596157">
    <property type="component" value="Unassembled WGS sequence"/>
</dbReference>
<feature type="region of interest" description="Disordered" evidence="1">
    <location>
        <begin position="74"/>
        <end position="95"/>
    </location>
</feature>
<name>A0ABW0EY46_9PSEU</name>
<reference evidence="3" key="1">
    <citation type="journal article" date="2019" name="Int. J. Syst. Evol. Microbiol.">
        <title>The Global Catalogue of Microorganisms (GCM) 10K type strain sequencing project: providing services to taxonomists for standard genome sequencing and annotation.</title>
        <authorList>
            <consortium name="The Broad Institute Genomics Platform"/>
            <consortium name="The Broad Institute Genome Sequencing Center for Infectious Disease"/>
            <person name="Wu L."/>
            <person name="Ma J."/>
        </authorList>
    </citation>
    <scope>NUCLEOTIDE SEQUENCE [LARGE SCALE GENOMIC DNA]</scope>
    <source>
        <strain evidence="3">CCUG 59778</strain>
    </source>
</reference>
<protein>
    <submittedName>
        <fullName evidence="2">Uncharacterized protein</fullName>
    </submittedName>
</protein>
<evidence type="ECO:0000256" key="1">
    <source>
        <dbReference type="SAM" id="MobiDB-lite"/>
    </source>
</evidence>
<proteinExistence type="predicted"/>
<evidence type="ECO:0000313" key="2">
    <source>
        <dbReference type="EMBL" id="MFC5291089.1"/>
    </source>
</evidence>
<gene>
    <name evidence="2" type="ORF">ACFPM7_28905</name>
</gene>
<keyword evidence="3" id="KW-1185">Reference proteome</keyword>